<name>A0A9Q0IYF2_9TELE</name>
<dbReference type="EMBL" id="JANIIK010000034">
    <property type="protein sequence ID" value="KAJ3614306.1"/>
    <property type="molecule type" value="Genomic_DNA"/>
</dbReference>
<feature type="region of interest" description="Disordered" evidence="1">
    <location>
        <begin position="36"/>
        <end position="66"/>
    </location>
</feature>
<evidence type="ECO:0000313" key="2">
    <source>
        <dbReference type="EMBL" id="KAJ3614306.1"/>
    </source>
</evidence>
<dbReference type="AlphaFoldDB" id="A0A9Q0IYF2"/>
<sequence>MKRDPQVNNRAVNQEEASFTLTLTPEAVELLRRSIEGNQHSVAKSTAAGSIRAAKESGSKSQSPSR</sequence>
<evidence type="ECO:0000256" key="1">
    <source>
        <dbReference type="SAM" id="MobiDB-lite"/>
    </source>
</evidence>
<accession>A0A9Q0IYF2</accession>
<dbReference type="Proteomes" id="UP001148018">
    <property type="component" value="Unassembled WGS sequence"/>
</dbReference>
<comment type="caution">
    <text evidence="2">The sequence shown here is derived from an EMBL/GenBank/DDBJ whole genome shotgun (WGS) entry which is preliminary data.</text>
</comment>
<proteinExistence type="predicted"/>
<organism evidence="2 3">
    <name type="scientific">Muraenolepis orangiensis</name>
    <name type="common">Patagonian moray cod</name>
    <dbReference type="NCBI Taxonomy" id="630683"/>
    <lineage>
        <taxon>Eukaryota</taxon>
        <taxon>Metazoa</taxon>
        <taxon>Chordata</taxon>
        <taxon>Craniata</taxon>
        <taxon>Vertebrata</taxon>
        <taxon>Euteleostomi</taxon>
        <taxon>Actinopterygii</taxon>
        <taxon>Neopterygii</taxon>
        <taxon>Teleostei</taxon>
        <taxon>Neoteleostei</taxon>
        <taxon>Acanthomorphata</taxon>
        <taxon>Zeiogadaria</taxon>
        <taxon>Gadariae</taxon>
        <taxon>Gadiformes</taxon>
        <taxon>Muraenolepidoidei</taxon>
        <taxon>Muraenolepididae</taxon>
        <taxon>Muraenolepis</taxon>
    </lineage>
</organism>
<evidence type="ECO:0000313" key="3">
    <source>
        <dbReference type="Proteomes" id="UP001148018"/>
    </source>
</evidence>
<reference evidence="2" key="1">
    <citation type="submission" date="2022-07" db="EMBL/GenBank/DDBJ databases">
        <title>Chromosome-level genome of Muraenolepis orangiensis.</title>
        <authorList>
            <person name="Kim J."/>
        </authorList>
    </citation>
    <scope>NUCLEOTIDE SEQUENCE</scope>
    <source>
        <strain evidence="2">KU_S4_2022</strain>
        <tissue evidence="2">Muscle</tissue>
    </source>
</reference>
<keyword evidence="3" id="KW-1185">Reference proteome</keyword>
<gene>
    <name evidence="2" type="ORF">NHX12_017880</name>
</gene>
<feature type="compositionally biased region" description="Polar residues" evidence="1">
    <location>
        <begin position="36"/>
        <end position="48"/>
    </location>
</feature>
<dbReference type="OrthoDB" id="8963734at2759"/>
<protein>
    <submittedName>
        <fullName evidence="2">Uncharacterized protein</fullName>
    </submittedName>
</protein>